<dbReference type="AlphaFoldDB" id="A0A9P4MHI7"/>
<keyword evidence="6" id="KW-1185">Reference proteome</keyword>
<dbReference type="Gene3D" id="1.20.1280.50">
    <property type="match status" value="1"/>
</dbReference>
<dbReference type="EMBL" id="ML996085">
    <property type="protein sequence ID" value="KAF2153267.1"/>
    <property type="molecule type" value="Genomic_DNA"/>
</dbReference>
<dbReference type="InterPro" id="IPR036047">
    <property type="entry name" value="F-box-like_dom_sf"/>
</dbReference>
<dbReference type="SMART" id="SM00256">
    <property type="entry name" value="FBOX"/>
    <property type="match status" value="1"/>
</dbReference>
<accession>A0A9P4MHI7</accession>
<evidence type="ECO:0000256" key="1">
    <source>
        <dbReference type="ARBA" id="ARBA00004906"/>
    </source>
</evidence>
<comment type="pathway">
    <text evidence="1">Protein modification; protein ubiquitination.</text>
</comment>
<evidence type="ECO:0000256" key="3">
    <source>
        <dbReference type="SAM" id="MobiDB-lite"/>
    </source>
</evidence>
<evidence type="ECO:0000259" key="4">
    <source>
        <dbReference type="PROSITE" id="PS50181"/>
    </source>
</evidence>
<dbReference type="PANTHER" id="PTHR10706">
    <property type="entry name" value="F-BOX FAMILY PROTEIN"/>
    <property type="match status" value="1"/>
</dbReference>
<dbReference type="PANTHER" id="PTHR10706:SF130">
    <property type="entry name" value="F-BOX ONLY PROTEIN 31"/>
    <property type="match status" value="1"/>
</dbReference>
<dbReference type="PROSITE" id="PS50181">
    <property type="entry name" value="FBOX"/>
    <property type="match status" value="1"/>
</dbReference>
<reference evidence="5" key="1">
    <citation type="journal article" date="2020" name="Stud. Mycol.">
        <title>101 Dothideomycetes genomes: a test case for predicting lifestyles and emergence of pathogens.</title>
        <authorList>
            <person name="Haridas S."/>
            <person name="Albert R."/>
            <person name="Binder M."/>
            <person name="Bloem J."/>
            <person name="Labutti K."/>
            <person name="Salamov A."/>
            <person name="Andreopoulos B."/>
            <person name="Baker S."/>
            <person name="Barry K."/>
            <person name="Bills G."/>
            <person name="Bluhm B."/>
            <person name="Cannon C."/>
            <person name="Castanera R."/>
            <person name="Culley D."/>
            <person name="Daum C."/>
            <person name="Ezra D."/>
            <person name="Gonzalez J."/>
            <person name="Henrissat B."/>
            <person name="Kuo A."/>
            <person name="Liang C."/>
            <person name="Lipzen A."/>
            <person name="Lutzoni F."/>
            <person name="Magnuson J."/>
            <person name="Mondo S."/>
            <person name="Nolan M."/>
            <person name="Ohm R."/>
            <person name="Pangilinan J."/>
            <person name="Park H.-J."/>
            <person name="Ramirez L."/>
            <person name="Alfaro M."/>
            <person name="Sun H."/>
            <person name="Tritt A."/>
            <person name="Yoshinaga Y."/>
            <person name="Zwiers L.-H."/>
            <person name="Turgeon B."/>
            <person name="Goodwin S."/>
            <person name="Spatafora J."/>
            <person name="Crous P."/>
            <person name="Grigoriev I."/>
        </authorList>
    </citation>
    <scope>NUCLEOTIDE SEQUENCE</scope>
    <source>
        <strain evidence="5">CBS 260.36</strain>
    </source>
</reference>
<keyword evidence="2" id="KW-0833">Ubl conjugation pathway</keyword>
<feature type="region of interest" description="Disordered" evidence="3">
    <location>
        <begin position="407"/>
        <end position="441"/>
    </location>
</feature>
<dbReference type="InterPro" id="IPR001810">
    <property type="entry name" value="F-box_dom"/>
</dbReference>
<evidence type="ECO:0000256" key="2">
    <source>
        <dbReference type="ARBA" id="ARBA00022786"/>
    </source>
</evidence>
<dbReference type="SUPFAM" id="SSF81383">
    <property type="entry name" value="F-box domain"/>
    <property type="match status" value="1"/>
</dbReference>
<protein>
    <recommendedName>
        <fullName evidence="4">F-box domain-containing protein</fullName>
    </recommendedName>
</protein>
<evidence type="ECO:0000313" key="5">
    <source>
        <dbReference type="EMBL" id="KAF2153267.1"/>
    </source>
</evidence>
<sequence>MLTPPAPDSTGTSSQEWSASGVATLPDLAASVFLKLPAELILHCLEYLSPKDLVTVAATCRTLSKAAAVDGLWQRHVNANLHFPLISPQPLPSFKALYCAHHPYWFLTRNQIWISDQDPCGKLVIARYNQSTGAIEAHTVVAERGLQTQQRWEQDSDVMIIGFEPQVKLHLEAPVLRLNADSPMIESSQEVLMDCSTPNSPGLHNAFVLSRDYPNHLLTSGSAVWPSMSIPAPTRTRNLSASDFTSLAHRPSSFSEVSQSTFRVRKWVEYHGRRSSSTVSRSEAMDRLAAVAGMNIFAQMTGAIPRGLFTDRRGDRVTTFGTIDPEAYTPTPRKPWRGIYCGDYSGHGCEFLLVLQIDEADADPLPKGLNWLMEWLTGGRRMEEGRNDLAARTYTRMNEILTDMEARDGLRRRTGEGQDDDDDDDMDDDDDWEEPEGVTGDLARLTGVDSVDPEEVYTGRLVALKLTGDPHVPRGEISFIAPDLGPKGYHRTAEEDIFRGARVVRSAGHVANRGFIHDEYIPSELILVSHDQLAQYWKGFGHVSFYKRVDIDALLAHNW</sequence>
<dbReference type="Pfam" id="PF12937">
    <property type="entry name" value="F-box-like"/>
    <property type="match status" value="1"/>
</dbReference>
<gene>
    <name evidence="5" type="ORF">K461DRAFT_224660</name>
</gene>
<proteinExistence type="predicted"/>
<comment type="caution">
    <text evidence="5">The sequence shown here is derived from an EMBL/GenBank/DDBJ whole genome shotgun (WGS) entry which is preliminary data.</text>
</comment>
<feature type="domain" description="F-box" evidence="4">
    <location>
        <begin position="30"/>
        <end position="76"/>
    </location>
</feature>
<organism evidence="5 6">
    <name type="scientific">Myriangium duriaei CBS 260.36</name>
    <dbReference type="NCBI Taxonomy" id="1168546"/>
    <lineage>
        <taxon>Eukaryota</taxon>
        <taxon>Fungi</taxon>
        <taxon>Dikarya</taxon>
        <taxon>Ascomycota</taxon>
        <taxon>Pezizomycotina</taxon>
        <taxon>Dothideomycetes</taxon>
        <taxon>Dothideomycetidae</taxon>
        <taxon>Myriangiales</taxon>
        <taxon>Myriangiaceae</taxon>
        <taxon>Myriangium</taxon>
    </lineage>
</organism>
<name>A0A9P4MHI7_9PEZI</name>
<dbReference type="OrthoDB" id="722566at2759"/>
<dbReference type="Pfam" id="PF12014">
    <property type="entry name" value="Cyclin_D1_bind"/>
    <property type="match status" value="1"/>
</dbReference>
<dbReference type="Proteomes" id="UP000799439">
    <property type="component" value="Unassembled WGS sequence"/>
</dbReference>
<evidence type="ECO:0000313" key="6">
    <source>
        <dbReference type="Proteomes" id="UP000799439"/>
    </source>
</evidence>
<feature type="compositionally biased region" description="Basic and acidic residues" evidence="3">
    <location>
        <begin position="407"/>
        <end position="416"/>
    </location>
</feature>
<feature type="compositionally biased region" description="Acidic residues" evidence="3">
    <location>
        <begin position="417"/>
        <end position="436"/>
    </location>
</feature>
<dbReference type="InterPro" id="IPR045048">
    <property type="entry name" value="FBXO31/39"/>
</dbReference>